<reference evidence="5 6" key="1">
    <citation type="submission" date="2020-10" db="EMBL/GenBank/DDBJ databases">
        <authorList>
            <person name="Sedaghatjoo S."/>
        </authorList>
    </citation>
    <scope>NUCLEOTIDE SEQUENCE [LARGE SCALE GENOMIC DNA]</scope>
    <source>
        <strain evidence="5 6">LLFL</strain>
    </source>
</reference>
<dbReference type="SMART" id="SM00109">
    <property type="entry name" value="C1"/>
    <property type="match status" value="1"/>
</dbReference>
<dbReference type="EMBL" id="CAJHJF010000448">
    <property type="protein sequence ID" value="CAD6901916.1"/>
    <property type="molecule type" value="Genomic_DNA"/>
</dbReference>
<dbReference type="InterPro" id="IPR046349">
    <property type="entry name" value="C1-like_sf"/>
</dbReference>
<keyword evidence="2" id="KW-0479">Metal-binding</keyword>
<name>A0A9N8Q5N0_9BASI</name>
<feature type="compositionally biased region" description="Gly residues" evidence="4">
    <location>
        <begin position="94"/>
        <end position="114"/>
    </location>
</feature>
<dbReference type="GO" id="GO:0005096">
    <property type="term" value="F:GTPase activator activity"/>
    <property type="evidence" value="ECO:0007669"/>
    <property type="project" value="UniProtKB-KW"/>
</dbReference>
<dbReference type="Pfam" id="PF00130">
    <property type="entry name" value="C1_1"/>
    <property type="match status" value="1"/>
</dbReference>
<sequence length="440" mass="46615">MSSSSSSNNPQHSPHPQQHQHQYDGHGSGSGSGGMARNAVRVQKAEAATPVVKKFKWMKVTAKVAGQGIAAALPGTGNANGDLMINGNNSGDRNVGGGGANGSGGGGGGHMGGPGMNVAGGLSPNGMMHGNATLSPVGGPASGMNGHAHANSNGGSVDSREGGGGVGNVGPDGMVVREHLFQPFNILRPIRCFACQKNMWGQSEVRCALCAQSCHSKCLQNLPTSCLRPYSGPGGGEPAEPSGPSMFGRDLIEQAAAEGRDVPIIVEKCVAAVESSGMDYEGIYRKSGGTSQLRVITQLFERGQPFDLEDMDRFNDVSAITSVLKNYFRELPVPLLTFDLHEAFVRVSEMRGEYEVKMERMGELIGQLPHVHFWTLRCLVVHLHRVQSRSDENRMSSRNLGVVFGPTLMRSSDPSQEFAHMGGKAMTIEFFIDNPSLFAV</sequence>
<dbReference type="GO" id="GO:0046872">
    <property type="term" value="F:metal ion binding"/>
    <property type="evidence" value="ECO:0007669"/>
    <property type="project" value="UniProtKB-KW"/>
</dbReference>
<dbReference type="PANTHER" id="PTHR46075:SF2">
    <property type="entry name" value="RHO GTPASE ACTIVATING PROTEIN AT 5A, ISOFORM A"/>
    <property type="match status" value="1"/>
</dbReference>
<gene>
    <name evidence="5" type="ORF">JKILLFL_G428</name>
</gene>
<dbReference type="PROSITE" id="PS50238">
    <property type="entry name" value="RHOGAP"/>
    <property type="match status" value="1"/>
</dbReference>
<organism evidence="5 6">
    <name type="scientific">Tilletia laevis</name>
    <dbReference type="NCBI Taxonomy" id="157183"/>
    <lineage>
        <taxon>Eukaryota</taxon>
        <taxon>Fungi</taxon>
        <taxon>Dikarya</taxon>
        <taxon>Basidiomycota</taxon>
        <taxon>Ustilaginomycotina</taxon>
        <taxon>Exobasidiomycetes</taxon>
        <taxon>Tilletiales</taxon>
        <taxon>Tilletiaceae</taxon>
        <taxon>Tilletia</taxon>
    </lineage>
</organism>
<dbReference type="InterPro" id="IPR000198">
    <property type="entry name" value="RhoGAP_dom"/>
</dbReference>
<proteinExistence type="predicted"/>
<dbReference type="CDD" id="cd00159">
    <property type="entry name" value="RhoGAP"/>
    <property type="match status" value="1"/>
</dbReference>
<dbReference type="InterPro" id="IPR051854">
    <property type="entry name" value="Rho-type_GAP"/>
</dbReference>
<feature type="compositionally biased region" description="Low complexity" evidence="4">
    <location>
        <begin position="1"/>
        <end position="20"/>
    </location>
</feature>
<dbReference type="Proteomes" id="UP000836404">
    <property type="component" value="Unassembled WGS sequence"/>
</dbReference>
<dbReference type="SUPFAM" id="SSF57889">
    <property type="entry name" value="Cysteine-rich domain"/>
    <property type="match status" value="1"/>
</dbReference>
<dbReference type="PROSITE" id="PS50081">
    <property type="entry name" value="ZF_DAG_PE_2"/>
    <property type="match status" value="1"/>
</dbReference>
<dbReference type="GO" id="GO:0007165">
    <property type="term" value="P:signal transduction"/>
    <property type="evidence" value="ECO:0007669"/>
    <property type="project" value="InterPro"/>
</dbReference>
<dbReference type="Gene3D" id="1.10.555.10">
    <property type="entry name" value="Rho GTPase activation protein"/>
    <property type="match status" value="1"/>
</dbReference>
<dbReference type="Pfam" id="PF00620">
    <property type="entry name" value="RhoGAP"/>
    <property type="match status" value="1"/>
</dbReference>
<evidence type="ECO:0000256" key="1">
    <source>
        <dbReference type="ARBA" id="ARBA00022468"/>
    </source>
</evidence>
<protein>
    <recommendedName>
        <fullName evidence="7">Rho-GAP domain-containing protein</fullName>
    </recommendedName>
</protein>
<keyword evidence="1" id="KW-0343">GTPase activation</keyword>
<evidence type="ECO:0000256" key="2">
    <source>
        <dbReference type="ARBA" id="ARBA00022723"/>
    </source>
</evidence>
<accession>A0A9N8Q5N0</accession>
<evidence type="ECO:0000313" key="6">
    <source>
        <dbReference type="Proteomes" id="UP000836404"/>
    </source>
</evidence>
<keyword evidence="3" id="KW-0862">Zinc</keyword>
<dbReference type="InterPro" id="IPR008936">
    <property type="entry name" value="Rho_GTPase_activation_prot"/>
</dbReference>
<feature type="region of interest" description="Disordered" evidence="4">
    <location>
        <begin position="141"/>
        <end position="165"/>
    </location>
</feature>
<comment type="caution">
    <text evidence="5">The sequence shown here is derived from an EMBL/GenBank/DDBJ whole genome shotgun (WGS) entry which is preliminary data.</text>
</comment>
<dbReference type="InterPro" id="IPR002219">
    <property type="entry name" value="PKC_DAG/PE"/>
</dbReference>
<dbReference type="FunFam" id="1.10.555.10:FF:000043">
    <property type="entry name" value="Rho GTPase activator Rga"/>
    <property type="match status" value="1"/>
</dbReference>
<dbReference type="SUPFAM" id="SSF48350">
    <property type="entry name" value="GTPase activation domain, GAP"/>
    <property type="match status" value="1"/>
</dbReference>
<dbReference type="PANTHER" id="PTHR46075">
    <property type="entry name" value="CHIMERIN FAMILY MEMBER"/>
    <property type="match status" value="1"/>
</dbReference>
<dbReference type="AlphaFoldDB" id="A0A9N8Q5N0"/>
<dbReference type="CDD" id="cd00029">
    <property type="entry name" value="C1"/>
    <property type="match status" value="1"/>
</dbReference>
<dbReference type="Gene3D" id="3.30.60.20">
    <property type="match status" value="1"/>
</dbReference>
<dbReference type="SMART" id="SM00324">
    <property type="entry name" value="RhoGAP"/>
    <property type="match status" value="1"/>
</dbReference>
<evidence type="ECO:0000313" key="5">
    <source>
        <dbReference type="EMBL" id="CAD6901916.1"/>
    </source>
</evidence>
<evidence type="ECO:0000256" key="4">
    <source>
        <dbReference type="SAM" id="MobiDB-lite"/>
    </source>
</evidence>
<evidence type="ECO:0000256" key="3">
    <source>
        <dbReference type="ARBA" id="ARBA00022833"/>
    </source>
</evidence>
<feature type="region of interest" description="Disordered" evidence="4">
    <location>
        <begin position="86"/>
        <end position="114"/>
    </location>
</feature>
<evidence type="ECO:0008006" key="7">
    <source>
        <dbReference type="Google" id="ProtNLM"/>
    </source>
</evidence>
<dbReference type="PROSITE" id="PS00479">
    <property type="entry name" value="ZF_DAG_PE_1"/>
    <property type="match status" value="1"/>
</dbReference>
<keyword evidence="6" id="KW-1185">Reference proteome</keyword>
<feature type="region of interest" description="Disordered" evidence="4">
    <location>
        <begin position="1"/>
        <end position="36"/>
    </location>
</feature>